<evidence type="ECO:0000313" key="3">
    <source>
        <dbReference type="Proteomes" id="UP001189429"/>
    </source>
</evidence>
<dbReference type="EMBL" id="CAUYUJ010015839">
    <property type="protein sequence ID" value="CAK0858801.1"/>
    <property type="molecule type" value="Genomic_DNA"/>
</dbReference>
<feature type="region of interest" description="Disordered" evidence="1">
    <location>
        <begin position="78"/>
        <end position="106"/>
    </location>
</feature>
<comment type="caution">
    <text evidence="2">The sequence shown here is derived from an EMBL/GenBank/DDBJ whole genome shotgun (WGS) entry which is preliminary data.</text>
</comment>
<evidence type="ECO:0000313" key="2">
    <source>
        <dbReference type="EMBL" id="CAK0858801.1"/>
    </source>
</evidence>
<reference evidence="2" key="1">
    <citation type="submission" date="2023-10" db="EMBL/GenBank/DDBJ databases">
        <authorList>
            <person name="Chen Y."/>
            <person name="Shah S."/>
            <person name="Dougan E. K."/>
            <person name="Thang M."/>
            <person name="Chan C."/>
        </authorList>
    </citation>
    <scope>NUCLEOTIDE SEQUENCE [LARGE SCALE GENOMIC DNA]</scope>
</reference>
<sequence length="210" mass="22567">AARAPVVFCQGTSTLKGHVDYDAFVCVIEGASGRHEHTLVRGDRCFCMADLGGGEMAHVHTEMPNLLLDEKEKMLAERASGDKAKAAAKARPRDEGREAPKAKPKAEGECKAKAECKKKPMKAALRKRPAGYGIHYVGMRYKASCSAAARQKFEPKRQVASSGGARYKDCDVDATRAVGREAVALMDKGDLDEGGAASWMARGLTEKLGK</sequence>
<dbReference type="Proteomes" id="UP001189429">
    <property type="component" value="Unassembled WGS sequence"/>
</dbReference>
<name>A0ABN9UGP1_9DINO</name>
<keyword evidence="3" id="KW-1185">Reference proteome</keyword>
<organism evidence="2 3">
    <name type="scientific">Prorocentrum cordatum</name>
    <dbReference type="NCBI Taxonomy" id="2364126"/>
    <lineage>
        <taxon>Eukaryota</taxon>
        <taxon>Sar</taxon>
        <taxon>Alveolata</taxon>
        <taxon>Dinophyceae</taxon>
        <taxon>Prorocentrales</taxon>
        <taxon>Prorocentraceae</taxon>
        <taxon>Prorocentrum</taxon>
    </lineage>
</organism>
<accession>A0ABN9UGP1</accession>
<gene>
    <name evidence="2" type="ORF">PCOR1329_LOCUS48387</name>
</gene>
<proteinExistence type="predicted"/>
<evidence type="ECO:0000256" key="1">
    <source>
        <dbReference type="SAM" id="MobiDB-lite"/>
    </source>
</evidence>
<feature type="non-terminal residue" evidence="2">
    <location>
        <position position="1"/>
    </location>
</feature>
<protein>
    <submittedName>
        <fullName evidence="2">Uncharacterized protein</fullName>
    </submittedName>
</protein>